<gene>
    <name evidence="3" type="ORF">ABQ292_23580</name>
</gene>
<dbReference type="InterPro" id="IPR000073">
    <property type="entry name" value="AB_hydrolase_1"/>
</dbReference>
<name>A0ABV3XNI6_9ACTN</name>
<dbReference type="Gene3D" id="3.40.50.1820">
    <property type="entry name" value="alpha/beta hydrolase"/>
    <property type="match status" value="1"/>
</dbReference>
<feature type="region of interest" description="Disordered" evidence="1">
    <location>
        <begin position="1"/>
        <end position="21"/>
    </location>
</feature>
<dbReference type="SUPFAM" id="SSF53474">
    <property type="entry name" value="alpha/beta-Hydrolases"/>
    <property type="match status" value="1"/>
</dbReference>
<dbReference type="GO" id="GO:0018786">
    <property type="term" value="F:haloalkane dehalogenase activity"/>
    <property type="evidence" value="ECO:0007669"/>
    <property type="project" value="UniProtKB-EC"/>
</dbReference>
<dbReference type="PANTHER" id="PTHR43798:SF24">
    <property type="entry name" value="CIS-3-ALKYL-4-ALKYLOXETAN-2-ONE DECARBOXYLASE"/>
    <property type="match status" value="1"/>
</dbReference>
<dbReference type="InterPro" id="IPR029058">
    <property type="entry name" value="AB_hydrolase_fold"/>
</dbReference>
<evidence type="ECO:0000256" key="1">
    <source>
        <dbReference type="SAM" id="MobiDB-lite"/>
    </source>
</evidence>
<keyword evidence="4" id="KW-1185">Reference proteome</keyword>
<dbReference type="PRINTS" id="PR00412">
    <property type="entry name" value="EPOXHYDRLASE"/>
</dbReference>
<feature type="domain" description="AB hydrolase-1" evidence="2">
    <location>
        <begin position="41"/>
        <end position="163"/>
    </location>
</feature>
<proteinExistence type="predicted"/>
<dbReference type="InterPro" id="IPR050266">
    <property type="entry name" value="AB_hydrolase_sf"/>
</dbReference>
<evidence type="ECO:0000313" key="3">
    <source>
        <dbReference type="EMBL" id="MEX5721340.1"/>
    </source>
</evidence>
<dbReference type="RefSeq" id="WP_369210145.1">
    <property type="nucleotide sequence ID" value="NZ_JBFNXQ010000121.1"/>
</dbReference>
<organism evidence="3 4">
    <name type="scientific">Geodermatophilus maliterrae</name>
    <dbReference type="NCBI Taxonomy" id="3162531"/>
    <lineage>
        <taxon>Bacteria</taxon>
        <taxon>Bacillati</taxon>
        <taxon>Actinomycetota</taxon>
        <taxon>Actinomycetes</taxon>
        <taxon>Geodermatophilales</taxon>
        <taxon>Geodermatophilaceae</taxon>
        <taxon>Geodermatophilus</taxon>
    </lineage>
</organism>
<dbReference type="EMBL" id="JBFNXQ010000121">
    <property type="protein sequence ID" value="MEX5721340.1"/>
    <property type="molecule type" value="Genomic_DNA"/>
</dbReference>
<reference evidence="3 4" key="1">
    <citation type="submission" date="2024-06" db="EMBL/GenBank/DDBJ databases">
        <title>Draft genome sequence of Geodermatophilus badlandi, a novel member of the Geodermatophilaceae isolated from badland sedimentary rocks in the Red desert, Wyoming, USA.</title>
        <authorList>
            <person name="Ben Tekaya S."/>
            <person name="Nouioui I."/>
            <person name="Flores G.M."/>
            <person name="Shaal M.N."/>
            <person name="Bredoire F."/>
            <person name="Basile F."/>
            <person name="Van Diepen L."/>
            <person name="Ward N.L."/>
        </authorList>
    </citation>
    <scope>NUCLEOTIDE SEQUENCE [LARGE SCALE GENOMIC DNA]</scope>
    <source>
        <strain evidence="3 4">WL48A</strain>
    </source>
</reference>
<evidence type="ECO:0000259" key="2">
    <source>
        <dbReference type="Pfam" id="PF00561"/>
    </source>
</evidence>
<protein>
    <submittedName>
        <fullName evidence="3">Haloalkane dehalogenase</fullName>
        <ecNumber evidence="3">3.8.1.5</ecNumber>
    </submittedName>
</protein>
<dbReference type="Pfam" id="PF00561">
    <property type="entry name" value="Abhydrolase_1"/>
    <property type="match status" value="1"/>
</dbReference>
<dbReference type="EC" id="3.8.1.5" evidence="3"/>
<dbReference type="InterPro" id="IPR000639">
    <property type="entry name" value="Epox_hydrolase-like"/>
</dbReference>
<keyword evidence="3" id="KW-0378">Hydrolase</keyword>
<comment type="caution">
    <text evidence="3">The sequence shown here is derived from an EMBL/GenBank/DDBJ whole genome shotgun (WGS) entry which is preliminary data.</text>
</comment>
<dbReference type="NCBIfam" id="NF002938">
    <property type="entry name" value="PRK03592.1"/>
    <property type="match status" value="1"/>
</dbReference>
<evidence type="ECO:0000313" key="4">
    <source>
        <dbReference type="Proteomes" id="UP001560045"/>
    </source>
</evidence>
<sequence>MAAPDDLAAADRVSPEDPFPRQRVSVRGTEMAYVDVGEGDPIVFLHGNPTSSYLWRNVIPHVQHLGRCLAPDLVGMGESGKLPDPHRGTYSFATHAAHLAGFLEAVGVERRVTLVLHDWGSALGFDWARHHPESVRGLAFTEAIVSPLTWADWPADARSIFRTMRGVDGEVVVLDKNVFVERILPASVLRGLSPEAHERYRQPFRERGDRWPTLEWPRQLPIENVPPLVRDVVAQYGYWLRTSAVPKLFLNAEPGSILTGRPRALVRKWPSVTEVTVPGSHFVPEDSPHEIGRALAGWIPTLP</sequence>
<dbReference type="PANTHER" id="PTHR43798">
    <property type="entry name" value="MONOACYLGLYCEROL LIPASE"/>
    <property type="match status" value="1"/>
</dbReference>
<dbReference type="Proteomes" id="UP001560045">
    <property type="component" value="Unassembled WGS sequence"/>
</dbReference>
<accession>A0ABV3XNI6</accession>